<reference evidence="11 12" key="1">
    <citation type="submission" date="2019-04" db="EMBL/GenBank/DDBJ databases">
        <title>An improved genome assembly and genetic linkage map for asparagus bean, Vigna unguiculata ssp. sesquipedialis.</title>
        <authorList>
            <person name="Xia Q."/>
            <person name="Zhang R."/>
            <person name="Dong Y."/>
        </authorList>
    </citation>
    <scope>NUCLEOTIDE SEQUENCE [LARGE SCALE GENOMIC DNA]</scope>
    <source>
        <tissue evidence="11">Leaf</tissue>
    </source>
</reference>
<feature type="compositionally biased region" description="Low complexity" evidence="10">
    <location>
        <begin position="243"/>
        <end position="266"/>
    </location>
</feature>
<evidence type="ECO:0000256" key="3">
    <source>
        <dbReference type="ARBA" id="ARBA00022528"/>
    </source>
</evidence>
<evidence type="ECO:0000256" key="5">
    <source>
        <dbReference type="ARBA" id="ARBA00022817"/>
    </source>
</evidence>
<dbReference type="EC" id="1.3.7.12" evidence="9"/>
<comment type="catalytic activity">
    <reaction evidence="8">
        <text>primary fluorescent chlorophyll catabolite + 2 oxidized [2Fe-2S]-[ferredoxin] = red chlorophyll catabolite + 2 reduced [2Fe-2S]-[ferredoxin] + 3 H(+)</text>
        <dbReference type="Rhea" id="RHEA:24752"/>
        <dbReference type="Rhea" id="RHEA-COMP:10000"/>
        <dbReference type="Rhea" id="RHEA-COMP:10001"/>
        <dbReference type="ChEBI" id="CHEBI:15378"/>
        <dbReference type="ChEBI" id="CHEBI:33737"/>
        <dbReference type="ChEBI" id="CHEBI:33738"/>
        <dbReference type="ChEBI" id="CHEBI:58716"/>
        <dbReference type="ChEBI" id="CHEBI:77670"/>
        <dbReference type="EC" id="1.3.7.12"/>
    </reaction>
    <physiologicalReaction direction="right-to-left" evidence="8">
        <dbReference type="Rhea" id="RHEA:24754"/>
    </physiologicalReaction>
</comment>
<dbReference type="FunFam" id="3.40.1500.20:FF:000001">
    <property type="entry name" value="Red chlorophyll catabolite reductase, chloroplastic"/>
    <property type="match status" value="1"/>
</dbReference>
<evidence type="ECO:0000256" key="1">
    <source>
        <dbReference type="ARBA" id="ARBA00004229"/>
    </source>
</evidence>
<keyword evidence="12" id="KW-1185">Reference proteome</keyword>
<evidence type="ECO:0000256" key="9">
    <source>
        <dbReference type="ARBA" id="ARBA00066855"/>
    </source>
</evidence>
<dbReference type="InterPro" id="IPR009439">
    <property type="entry name" value="RCC_reductase"/>
</dbReference>
<dbReference type="PANTHER" id="PTHR34685">
    <property type="entry name" value="RED CHLOROPHYLL CATABOLITE REDUCTASE, CHLOROPLASTIC"/>
    <property type="match status" value="1"/>
</dbReference>
<dbReference type="GO" id="GO:0051743">
    <property type="term" value="F:red chlorophyll catabolite reductase activity"/>
    <property type="evidence" value="ECO:0007669"/>
    <property type="project" value="InterPro"/>
</dbReference>
<keyword evidence="4" id="KW-0934">Plastid</keyword>
<comment type="subcellular location">
    <subcellularLocation>
        <location evidence="1">Plastid</location>
        <location evidence="1">Chloroplast</location>
    </subcellularLocation>
</comment>
<keyword evidence="3" id="KW-0150">Chloroplast</keyword>
<proteinExistence type="predicted"/>
<evidence type="ECO:0000313" key="11">
    <source>
        <dbReference type="EMBL" id="QCE01852.1"/>
    </source>
</evidence>
<evidence type="ECO:0000256" key="6">
    <source>
        <dbReference type="ARBA" id="ARBA00022946"/>
    </source>
</evidence>
<keyword evidence="5" id="KW-0881">Chlorophyll catabolism</keyword>
<evidence type="ECO:0000256" key="10">
    <source>
        <dbReference type="SAM" id="MobiDB-lite"/>
    </source>
</evidence>
<dbReference type="AlphaFoldDB" id="A0A4D6MMJ6"/>
<feature type="compositionally biased region" description="Basic and acidic residues" evidence="10">
    <location>
        <begin position="139"/>
        <end position="150"/>
    </location>
</feature>
<feature type="region of interest" description="Disordered" evidence="10">
    <location>
        <begin position="282"/>
        <end position="318"/>
    </location>
</feature>
<dbReference type="Pfam" id="PF06405">
    <property type="entry name" value="RCC_reductase"/>
    <property type="match status" value="1"/>
</dbReference>
<dbReference type="EMBL" id="CP039351">
    <property type="protein sequence ID" value="QCE01852.1"/>
    <property type="molecule type" value="Genomic_DNA"/>
</dbReference>
<feature type="compositionally biased region" description="Low complexity" evidence="10">
    <location>
        <begin position="282"/>
        <end position="307"/>
    </location>
</feature>
<dbReference type="Proteomes" id="UP000501690">
    <property type="component" value="Linkage Group LG7"/>
</dbReference>
<dbReference type="PANTHER" id="PTHR34685:SF2">
    <property type="entry name" value="RED CHLOROPHYLL CATABOLITE REDUCTASE, CHLOROPLASTIC"/>
    <property type="match status" value="1"/>
</dbReference>
<gene>
    <name evidence="11" type="ORF">DEO72_LG7g3152</name>
</gene>
<evidence type="ECO:0000256" key="7">
    <source>
        <dbReference type="ARBA" id="ARBA00023002"/>
    </source>
</evidence>
<dbReference type="GO" id="GO:0009507">
    <property type="term" value="C:chloroplast"/>
    <property type="evidence" value="ECO:0007669"/>
    <property type="project" value="UniProtKB-SubCell"/>
</dbReference>
<dbReference type="GO" id="GO:0015996">
    <property type="term" value="P:chlorophyll catabolic process"/>
    <property type="evidence" value="ECO:0007669"/>
    <property type="project" value="UniProtKB-KW"/>
</dbReference>
<accession>A0A4D6MMJ6</accession>
<keyword evidence="6" id="KW-0809">Transit peptide</keyword>
<sequence>MEYAKFRHGHALLDDLYGSGRPDDHKRLGRPKDMNGLGGPDKSNESIEPNNPKNSSEPDDPNGASGPNDLMSQEGPKTRTGQAGPMTQMGQAGSKNRTDQAGPKTRTGQVGPMTRTSQADSKNRTCKAGPKTRMGQADPKTRQGHADSKTQTDQAGPMTKADLDGPNDPNGSGDPDGPNDPDGSDDLHGPYDSIGHYNMNELNDPDGPDDPGKHDDSDDSDGPDDPDEPDDLHGPYDPYGTITRTGASTRTCSTTQTGSTSSGPFGSSSPFMLSSLFVLSGPSGLSGPSRSSSPFRFKPSSSSLSSSRMEETQETHHHGRSKFIDFPFVSSAQKNLMVELVSMLEDRFHSQLLPCALPSDVQYYQSQTGTAQASLHIRSATDDSPVDFVLGSWVHSELPTGGSLDITSLSAYLNSSTDAPNFVFEMIRSSPTMLVLILDLTPRKDLVLWPDDLKTFYEDTQLDTHRQALERVPEVQPYFSSSLYIRTVSSPTAIMVRIVTENGGVERMEEIIRDHLDPISKQVLGIWLDHCACAKRDVGEAERAYLKKRDGLIRNKTIEIDLGSSFPRLFGPEVANRVLEAIKGYFTV</sequence>
<dbReference type="Gene3D" id="3.40.1500.20">
    <property type="match status" value="1"/>
</dbReference>
<comment type="pathway">
    <text evidence="2">Porphyrin-containing compound metabolism; chlorophyll degradation.</text>
</comment>
<evidence type="ECO:0000256" key="4">
    <source>
        <dbReference type="ARBA" id="ARBA00022640"/>
    </source>
</evidence>
<evidence type="ECO:0000313" key="12">
    <source>
        <dbReference type="Proteomes" id="UP000501690"/>
    </source>
</evidence>
<feature type="compositionally biased region" description="Acidic residues" evidence="10">
    <location>
        <begin position="217"/>
        <end position="230"/>
    </location>
</feature>
<protein>
    <recommendedName>
        <fullName evidence="9">red chlorophyll catabolite reductase</fullName>
        <ecNumber evidence="9">1.3.7.12</ecNumber>
    </recommendedName>
</protein>
<keyword evidence="7" id="KW-0560">Oxidoreductase</keyword>
<evidence type="ECO:0000256" key="8">
    <source>
        <dbReference type="ARBA" id="ARBA00050356"/>
    </source>
</evidence>
<feature type="compositionally biased region" description="Basic residues" evidence="10">
    <location>
        <begin position="1"/>
        <end position="10"/>
    </location>
</feature>
<feature type="compositionally biased region" description="Polar residues" evidence="10">
    <location>
        <begin position="46"/>
        <end position="55"/>
    </location>
</feature>
<name>A0A4D6MMJ6_VIGUN</name>
<feature type="region of interest" description="Disordered" evidence="10">
    <location>
        <begin position="1"/>
        <end position="266"/>
    </location>
</feature>
<feature type="compositionally biased region" description="Basic and acidic residues" evidence="10">
    <location>
        <begin position="21"/>
        <end position="33"/>
    </location>
</feature>
<evidence type="ECO:0000256" key="2">
    <source>
        <dbReference type="ARBA" id="ARBA00005212"/>
    </source>
</evidence>
<feature type="compositionally biased region" description="Low complexity" evidence="10">
    <location>
        <begin position="164"/>
        <end position="176"/>
    </location>
</feature>
<organism evidence="11 12">
    <name type="scientific">Vigna unguiculata</name>
    <name type="common">Cowpea</name>
    <dbReference type="NCBI Taxonomy" id="3917"/>
    <lineage>
        <taxon>Eukaryota</taxon>
        <taxon>Viridiplantae</taxon>
        <taxon>Streptophyta</taxon>
        <taxon>Embryophyta</taxon>
        <taxon>Tracheophyta</taxon>
        <taxon>Spermatophyta</taxon>
        <taxon>Magnoliopsida</taxon>
        <taxon>eudicotyledons</taxon>
        <taxon>Gunneridae</taxon>
        <taxon>Pentapetalae</taxon>
        <taxon>rosids</taxon>
        <taxon>fabids</taxon>
        <taxon>Fabales</taxon>
        <taxon>Fabaceae</taxon>
        <taxon>Papilionoideae</taxon>
        <taxon>50 kb inversion clade</taxon>
        <taxon>NPAAA clade</taxon>
        <taxon>indigoferoid/millettioid clade</taxon>
        <taxon>Phaseoleae</taxon>
        <taxon>Vigna</taxon>
    </lineage>
</organism>